<comment type="caution">
    <text evidence="1">The sequence shown here is derived from an EMBL/GenBank/DDBJ whole genome shotgun (WGS) entry which is preliminary data.</text>
</comment>
<name>A0A8H3GFD9_9AGAM</name>
<evidence type="ECO:0000313" key="1">
    <source>
        <dbReference type="EMBL" id="CAE6450202.1"/>
    </source>
</evidence>
<dbReference type="OrthoDB" id="2425929at2759"/>
<dbReference type="EMBL" id="CAJMWZ010002142">
    <property type="protein sequence ID" value="CAE6450202.1"/>
    <property type="molecule type" value="Genomic_DNA"/>
</dbReference>
<sequence>MPRLTLASRAWDYHNFTELLFALSVVGAASLSVSLVARVFKHPGGYATDVIEVLGILKDLLRHSTSHTLIDSEKPVLQTETLHTKSLDKALALHISYAYSAYELRVGRVPIKAIKPLLTTVNLIREELAWGEIPALEGTETPSGESTLLTQLDNPCRACSLAMVDGISTLQAAVGKCFGIKLPNNAHKTVNLGDPLAARTAITDSQAGLKAALDSVVHEINKTCTLRRVESHHKELFQKSLRSVSLQHSLSVP</sequence>
<reference evidence="1" key="1">
    <citation type="submission" date="2021-01" db="EMBL/GenBank/DDBJ databases">
        <authorList>
            <person name="Kaushik A."/>
        </authorList>
    </citation>
    <scope>NUCLEOTIDE SEQUENCE</scope>
    <source>
        <strain evidence="1">Type strain: AG8-Rh-89/</strain>
    </source>
</reference>
<gene>
    <name evidence="1" type="ORF">RDB_LOCUS40780</name>
</gene>
<protein>
    <submittedName>
        <fullName evidence="1">Uncharacterized protein</fullName>
    </submittedName>
</protein>
<dbReference type="AlphaFoldDB" id="A0A8H3GFD9"/>
<accession>A0A8H3GFD9</accession>
<organism evidence="1 2">
    <name type="scientific">Rhizoctonia solani</name>
    <dbReference type="NCBI Taxonomy" id="456999"/>
    <lineage>
        <taxon>Eukaryota</taxon>
        <taxon>Fungi</taxon>
        <taxon>Dikarya</taxon>
        <taxon>Basidiomycota</taxon>
        <taxon>Agaricomycotina</taxon>
        <taxon>Agaricomycetes</taxon>
        <taxon>Cantharellales</taxon>
        <taxon>Ceratobasidiaceae</taxon>
        <taxon>Rhizoctonia</taxon>
    </lineage>
</organism>
<proteinExistence type="predicted"/>
<dbReference type="Proteomes" id="UP000663850">
    <property type="component" value="Unassembled WGS sequence"/>
</dbReference>
<evidence type="ECO:0000313" key="2">
    <source>
        <dbReference type="Proteomes" id="UP000663850"/>
    </source>
</evidence>